<keyword evidence="3" id="KW-1185">Reference proteome</keyword>
<name>A0ABQ6HI34_9GAMM</name>
<accession>A0ABQ6HI34</accession>
<comment type="caution">
    <text evidence="2">The sequence shown here is derived from an EMBL/GenBank/DDBJ whole genome shotgun (WGS) entry which is preliminary data.</text>
</comment>
<feature type="signal peptide" evidence="1">
    <location>
        <begin position="1"/>
        <end position="27"/>
    </location>
</feature>
<evidence type="ECO:0000313" key="2">
    <source>
        <dbReference type="EMBL" id="GLX86581.1"/>
    </source>
</evidence>
<dbReference type="Proteomes" id="UP001157134">
    <property type="component" value="Unassembled WGS sequence"/>
</dbReference>
<gene>
    <name evidence="2" type="ORF">tloyanaT_28340</name>
</gene>
<evidence type="ECO:0008006" key="4">
    <source>
        <dbReference type="Google" id="ProtNLM"/>
    </source>
</evidence>
<proteinExistence type="predicted"/>
<keyword evidence="1" id="KW-0732">Signal</keyword>
<evidence type="ECO:0000256" key="1">
    <source>
        <dbReference type="SAM" id="SignalP"/>
    </source>
</evidence>
<sequence length="187" mass="21004">MKIIKQITLKVSVVTLSILLSLSSAFAKENDKQQEKPFAKELAMFAGYLGSWESSFPVPEGKPPVIDVSKWERALNGKALRTLHSINNGDYGGESLIFFDNDKKALVFYYFTTANFYTHGSIELIDDHTFVAYEDVTGNENGITKVKSTSQLLGDKITVSTSYLKKGEWTPPETRTYVRSNKEVVFK</sequence>
<feature type="chain" id="PRO_5047323050" description="DUF1579 domain-containing protein" evidence="1">
    <location>
        <begin position="28"/>
        <end position="187"/>
    </location>
</feature>
<organism evidence="2 3">
    <name type="scientific">Thalassotalea loyana</name>
    <dbReference type="NCBI Taxonomy" id="280483"/>
    <lineage>
        <taxon>Bacteria</taxon>
        <taxon>Pseudomonadati</taxon>
        <taxon>Pseudomonadota</taxon>
        <taxon>Gammaproteobacteria</taxon>
        <taxon>Alteromonadales</taxon>
        <taxon>Colwelliaceae</taxon>
        <taxon>Thalassotalea</taxon>
    </lineage>
</organism>
<protein>
    <recommendedName>
        <fullName evidence="4">DUF1579 domain-containing protein</fullName>
    </recommendedName>
</protein>
<evidence type="ECO:0000313" key="3">
    <source>
        <dbReference type="Proteomes" id="UP001157134"/>
    </source>
</evidence>
<dbReference type="EMBL" id="BSSV01000006">
    <property type="protein sequence ID" value="GLX86581.1"/>
    <property type="molecule type" value="Genomic_DNA"/>
</dbReference>
<dbReference type="RefSeq" id="WP_284299744.1">
    <property type="nucleotide sequence ID" value="NZ_BSSV01000006.1"/>
</dbReference>
<reference evidence="2 3" key="1">
    <citation type="submission" date="2023-03" db="EMBL/GenBank/DDBJ databases">
        <title>Thalassotalea loyana LMG 22536T draft genome sequence.</title>
        <authorList>
            <person name="Sawabe T."/>
        </authorList>
    </citation>
    <scope>NUCLEOTIDE SEQUENCE [LARGE SCALE GENOMIC DNA]</scope>
    <source>
        <strain evidence="2 3">LMG 22536</strain>
    </source>
</reference>